<proteinExistence type="predicted"/>
<dbReference type="EMBL" id="JACAQA010000007">
    <property type="protein sequence ID" value="NWB85833.1"/>
    <property type="molecule type" value="Genomic_DNA"/>
</dbReference>
<accession>A0A7Y8BS17</accession>
<reference evidence="1 2" key="1">
    <citation type="submission" date="2020-04" db="EMBL/GenBank/DDBJ databases">
        <title>Molecular characterization of pseudomonads from Agaricus bisporus reveal novel blotch 2 pathogens in Western Europe.</title>
        <authorList>
            <person name="Taparia T."/>
            <person name="Krijger M."/>
            <person name="Haynes E."/>
            <person name="Elpinstone J.G."/>
            <person name="Noble R."/>
            <person name="Van Der Wolf J."/>
        </authorList>
    </citation>
    <scope>NUCLEOTIDE SEQUENCE [LARGE SCALE GENOMIC DNA]</scope>
    <source>
        <strain evidence="1 2">G9001</strain>
    </source>
</reference>
<name>A0A7Y8BS17_9PSED</name>
<dbReference type="Gene3D" id="3.40.50.1820">
    <property type="entry name" value="alpha/beta hydrolase"/>
    <property type="match status" value="1"/>
</dbReference>
<dbReference type="InterPro" id="IPR029058">
    <property type="entry name" value="AB_hydrolase_fold"/>
</dbReference>
<evidence type="ECO:0000313" key="2">
    <source>
        <dbReference type="Proteomes" id="UP000522864"/>
    </source>
</evidence>
<dbReference type="AlphaFoldDB" id="A0A7Y8BS17"/>
<evidence type="ECO:0000313" key="1">
    <source>
        <dbReference type="EMBL" id="NWB85833.1"/>
    </source>
</evidence>
<evidence type="ECO:0008006" key="3">
    <source>
        <dbReference type="Google" id="ProtNLM"/>
    </source>
</evidence>
<protein>
    <recommendedName>
        <fullName evidence="3">Dienelactone hydrolase</fullName>
    </recommendedName>
</protein>
<sequence length="177" mass="19238">MAVRKRRGPHTQDPQRFAEDCTAHPVLAGCKVYQDIQAGATAESRQRLSSNLSDPRVAAIVSLDLGLSRGFTDKSLADLHRPVLVIAAGWPSEELPARLESADLARRLPQASVRYLEISDATHFSFMAPCKPDAVQLIEQNDPGDGIICRDGDGGRPRALIQQQVLGVISEFLAQSL</sequence>
<organism evidence="1 2">
    <name type="scientific">Pseudomonas gingeri</name>
    <dbReference type="NCBI Taxonomy" id="117681"/>
    <lineage>
        <taxon>Bacteria</taxon>
        <taxon>Pseudomonadati</taxon>
        <taxon>Pseudomonadota</taxon>
        <taxon>Gammaproteobacteria</taxon>
        <taxon>Pseudomonadales</taxon>
        <taxon>Pseudomonadaceae</taxon>
        <taxon>Pseudomonas</taxon>
    </lineage>
</organism>
<dbReference type="Proteomes" id="UP000522864">
    <property type="component" value="Unassembled WGS sequence"/>
</dbReference>
<dbReference type="SUPFAM" id="SSF53474">
    <property type="entry name" value="alpha/beta-Hydrolases"/>
    <property type="match status" value="1"/>
</dbReference>
<gene>
    <name evidence="1" type="ORF">HX830_13170</name>
</gene>
<comment type="caution">
    <text evidence="1">The sequence shown here is derived from an EMBL/GenBank/DDBJ whole genome shotgun (WGS) entry which is preliminary data.</text>
</comment>